<feature type="compositionally biased region" description="Polar residues" evidence="1">
    <location>
        <begin position="1"/>
        <end position="15"/>
    </location>
</feature>
<dbReference type="Proteomes" id="UP000634206">
    <property type="component" value="Unassembled WGS sequence"/>
</dbReference>
<accession>A0AAE2SAX8</accession>
<proteinExistence type="predicted"/>
<evidence type="ECO:0000256" key="2">
    <source>
        <dbReference type="SAM" id="Phobius"/>
    </source>
</evidence>
<dbReference type="EMBL" id="JAENIG010000001">
    <property type="protein sequence ID" value="MBK1853539.1"/>
    <property type="molecule type" value="Genomic_DNA"/>
</dbReference>
<evidence type="ECO:0000256" key="1">
    <source>
        <dbReference type="SAM" id="MobiDB-lite"/>
    </source>
</evidence>
<sequence>MNDGNSPYEVSQSGMTPPPAPEAMAVNPTPVPKVFGVIHIVYACLGGIGALVAVGSVVMIKTLMAKVGGETEEVDVFLEAYQQMEVYTYIDAGLKLVLALLLLVAGIGLLKKRLWAQKLSVTWAVLRIVSAIVMTIVMMGPSREFQEKMGQVTENQPGAIDQSQLQGTMQGVSSVVGIIFLCIYPILTLVFLSRKSVKDVLR</sequence>
<dbReference type="AlphaFoldDB" id="A0AAE2SAX8"/>
<keyword evidence="2" id="KW-0472">Membrane</keyword>
<evidence type="ECO:0000313" key="4">
    <source>
        <dbReference type="Proteomes" id="UP000634206"/>
    </source>
</evidence>
<name>A0AAE2SAX8_9BACT</name>
<feature type="region of interest" description="Disordered" evidence="1">
    <location>
        <begin position="1"/>
        <end position="23"/>
    </location>
</feature>
<reference evidence="3" key="1">
    <citation type="submission" date="2021-01" db="EMBL/GenBank/DDBJ databases">
        <title>Modified the classification status of verrucomicrobia.</title>
        <authorList>
            <person name="Feng X."/>
        </authorList>
    </citation>
    <scope>NUCLEOTIDE SEQUENCE</scope>
    <source>
        <strain evidence="3">5K15</strain>
    </source>
</reference>
<keyword evidence="4" id="KW-1185">Reference proteome</keyword>
<dbReference type="RefSeq" id="WP_309488136.1">
    <property type="nucleotide sequence ID" value="NZ_JAENIG010000001.1"/>
</dbReference>
<comment type="caution">
    <text evidence="3">The sequence shown here is derived from an EMBL/GenBank/DDBJ whole genome shotgun (WGS) entry which is preliminary data.</text>
</comment>
<organism evidence="3 4">
    <name type="scientific">Oceaniferula flava</name>
    <dbReference type="NCBI Taxonomy" id="2800421"/>
    <lineage>
        <taxon>Bacteria</taxon>
        <taxon>Pseudomonadati</taxon>
        <taxon>Verrucomicrobiota</taxon>
        <taxon>Verrucomicrobiia</taxon>
        <taxon>Verrucomicrobiales</taxon>
        <taxon>Verrucomicrobiaceae</taxon>
        <taxon>Oceaniferula</taxon>
    </lineage>
</organism>
<feature type="transmembrane region" description="Helical" evidence="2">
    <location>
        <begin position="171"/>
        <end position="192"/>
    </location>
</feature>
<feature type="transmembrane region" description="Helical" evidence="2">
    <location>
        <begin position="34"/>
        <end position="60"/>
    </location>
</feature>
<feature type="transmembrane region" description="Helical" evidence="2">
    <location>
        <begin position="86"/>
        <end position="109"/>
    </location>
</feature>
<gene>
    <name evidence="3" type="ORF">JIN83_01065</name>
</gene>
<evidence type="ECO:0000313" key="3">
    <source>
        <dbReference type="EMBL" id="MBK1853539.1"/>
    </source>
</evidence>
<feature type="transmembrane region" description="Helical" evidence="2">
    <location>
        <begin position="121"/>
        <end position="140"/>
    </location>
</feature>
<keyword evidence="2" id="KW-0812">Transmembrane</keyword>
<protein>
    <submittedName>
        <fullName evidence="3">Uncharacterized protein</fullName>
    </submittedName>
</protein>
<keyword evidence="2" id="KW-1133">Transmembrane helix</keyword>